<dbReference type="WBParaSite" id="GPUH_0001000001-mRNA-1">
    <property type="protein sequence ID" value="GPUH_0001000001-mRNA-1"/>
    <property type="gene ID" value="GPUH_0001000001"/>
</dbReference>
<sequence length="84" mass="9699">MSFLSKDTFDHTVSKSREKERPSTISYTRSPEGFSVEKGRKRRPINKEQGAVEQQTDVDNNKQHLFEEEHEVGRNSVLSQNCDS</sequence>
<name>A0A183DMP8_9BILA</name>
<feature type="compositionally biased region" description="Basic and acidic residues" evidence="1">
    <location>
        <begin position="7"/>
        <end position="22"/>
    </location>
</feature>
<evidence type="ECO:0000256" key="1">
    <source>
        <dbReference type="SAM" id="MobiDB-lite"/>
    </source>
</evidence>
<dbReference type="Proteomes" id="UP000271098">
    <property type="component" value="Unassembled WGS sequence"/>
</dbReference>
<evidence type="ECO:0000313" key="4">
    <source>
        <dbReference type="WBParaSite" id="GPUH_0001000001-mRNA-1"/>
    </source>
</evidence>
<keyword evidence="3" id="KW-1185">Reference proteome</keyword>
<evidence type="ECO:0000313" key="2">
    <source>
        <dbReference type="EMBL" id="VDK80315.1"/>
    </source>
</evidence>
<protein>
    <submittedName>
        <fullName evidence="4">Ovule protein</fullName>
    </submittedName>
</protein>
<evidence type="ECO:0000313" key="3">
    <source>
        <dbReference type="Proteomes" id="UP000271098"/>
    </source>
</evidence>
<dbReference type="AlphaFoldDB" id="A0A183DMP8"/>
<gene>
    <name evidence="2" type="ORF">GPUH_LOCUS9986</name>
</gene>
<organism evidence="4">
    <name type="scientific">Gongylonema pulchrum</name>
    <dbReference type="NCBI Taxonomy" id="637853"/>
    <lineage>
        <taxon>Eukaryota</taxon>
        <taxon>Metazoa</taxon>
        <taxon>Ecdysozoa</taxon>
        <taxon>Nematoda</taxon>
        <taxon>Chromadorea</taxon>
        <taxon>Rhabditida</taxon>
        <taxon>Spirurina</taxon>
        <taxon>Spiruromorpha</taxon>
        <taxon>Spiruroidea</taxon>
        <taxon>Gongylonematidae</taxon>
        <taxon>Gongylonema</taxon>
    </lineage>
</organism>
<dbReference type="EMBL" id="UYRT01035457">
    <property type="protein sequence ID" value="VDK80315.1"/>
    <property type="molecule type" value="Genomic_DNA"/>
</dbReference>
<dbReference type="OrthoDB" id="10580212at2759"/>
<accession>A0A183DMP8</accession>
<proteinExistence type="predicted"/>
<reference evidence="2 3" key="2">
    <citation type="submission" date="2018-11" db="EMBL/GenBank/DDBJ databases">
        <authorList>
            <consortium name="Pathogen Informatics"/>
        </authorList>
    </citation>
    <scope>NUCLEOTIDE SEQUENCE [LARGE SCALE GENOMIC DNA]</scope>
</reference>
<reference evidence="4" key="1">
    <citation type="submission" date="2016-06" db="UniProtKB">
        <authorList>
            <consortium name="WormBaseParasite"/>
        </authorList>
    </citation>
    <scope>IDENTIFICATION</scope>
</reference>
<feature type="region of interest" description="Disordered" evidence="1">
    <location>
        <begin position="1"/>
        <end position="60"/>
    </location>
</feature>